<evidence type="ECO:0000313" key="1">
    <source>
        <dbReference type="EMBL" id="KAK3514811.1"/>
    </source>
</evidence>
<dbReference type="EMBL" id="JAUCMX010000021">
    <property type="protein sequence ID" value="KAK3514811.1"/>
    <property type="molecule type" value="Genomic_DNA"/>
</dbReference>
<name>A0AAE0Q6X2_9TELE</name>
<dbReference type="PANTHER" id="PTHR22605:SF16">
    <property type="entry name" value="E3 UBIQUITIN-PROTEIN LIGASE RNF213"/>
    <property type="match status" value="1"/>
</dbReference>
<dbReference type="Proteomes" id="UP001274896">
    <property type="component" value="Unassembled WGS sequence"/>
</dbReference>
<comment type="caution">
    <text evidence="1">The sequence shown here is derived from an EMBL/GenBank/DDBJ whole genome shotgun (WGS) entry which is preliminary data.</text>
</comment>
<protein>
    <submittedName>
        <fullName evidence="1">Uncharacterized protein</fullName>
    </submittedName>
</protein>
<organism evidence="1 2">
    <name type="scientific">Hemibagrus guttatus</name>
    <dbReference type="NCBI Taxonomy" id="175788"/>
    <lineage>
        <taxon>Eukaryota</taxon>
        <taxon>Metazoa</taxon>
        <taxon>Chordata</taxon>
        <taxon>Craniata</taxon>
        <taxon>Vertebrata</taxon>
        <taxon>Euteleostomi</taxon>
        <taxon>Actinopterygii</taxon>
        <taxon>Neopterygii</taxon>
        <taxon>Teleostei</taxon>
        <taxon>Ostariophysi</taxon>
        <taxon>Siluriformes</taxon>
        <taxon>Bagridae</taxon>
        <taxon>Hemibagrus</taxon>
    </lineage>
</organism>
<dbReference type="PANTHER" id="PTHR22605">
    <property type="entry name" value="RZ-TYPE DOMAIN-CONTAINING PROTEIN"/>
    <property type="match status" value="1"/>
</dbReference>
<dbReference type="GO" id="GO:0004842">
    <property type="term" value="F:ubiquitin-protein transferase activity"/>
    <property type="evidence" value="ECO:0007669"/>
    <property type="project" value="InterPro"/>
</dbReference>
<gene>
    <name evidence="1" type="ORF">QTP70_032426</name>
</gene>
<dbReference type="InterPro" id="IPR031248">
    <property type="entry name" value="RNF213"/>
</dbReference>
<sequence length="388" mass="44730">MCYFVNLDLQCYNEVPINTFRKENVADHEQQTFSDSAEIVKLLWKHLKSINYPQLTAELKEKDDLMILDLLPTEGSVVQIITKYLVQTQNNFIEKTNPTADRLITANELKPSHVITCVPEHDFLTIAISNIDHVVYEDGKHSTNYNFKTVERQIIDRFFKEKPMIKITHSAGQAGNPFKNTNDRNCIMNDFRFLNEISAALSYSTDCYWIYEAVVSCTRAEAHGVREERPETGRQSTDTELAVSVLFQVLRSSQVKHIQDLWEALSLRQSSLLIEMNQNPFIMIEDRSFHEMFTEDQKNENKTVLANITNLDVLITELHYVILNIKSKDVHPTYTILETFEAFLGFGEVSEKAVECLRDLPQVEMRNSIALWKLAVQIKKGLKNSESV</sequence>
<dbReference type="GO" id="GO:0016887">
    <property type="term" value="F:ATP hydrolysis activity"/>
    <property type="evidence" value="ECO:0007669"/>
    <property type="project" value="InterPro"/>
</dbReference>
<keyword evidence="2" id="KW-1185">Reference proteome</keyword>
<reference evidence="1" key="1">
    <citation type="submission" date="2023-06" db="EMBL/GenBank/DDBJ databases">
        <title>Male Hemibagrus guttatus genome.</title>
        <authorList>
            <person name="Bian C."/>
        </authorList>
    </citation>
    <scope>NUCLEOTIDE SEQUENCE</scope>
    <source>
        <strain evidence="1">Male_cb2023</strain>
        <tissue evidence="1">Muscle</tissue>
    </source>
</reference>
<dbReference type="AlphaFoldDB" id="A0AAE0Q6X2"/>
<evidence type="ECO:0000313" key="2">
    <source>
        <dbReference type="Proteomes" id="UP001274896"/>
    </source>
</evidence>
<proteinExistence type="predicted"/>
<accession>A0AAE0Q6X2</accession>